<reference evidence="6" key="1">
    <citation type="submission" date="2021-11" db="EMBL/GenBank/DDBJ databases">
        <title>Clostridia strains as spoilage organisms.</title>
        <authorList>
            <person name="Wambui J."/>
            <person name="Stevens M.J.A."/>
            <person name="Stephan R."/>
        </authorList>
    </citation>
    <scope>NUCLEOTIDE SEQUENCE</scope>
    <source>
        <strain evidence="6">CF009</strain>
        <plasmid evidence="6">pCF009-a</plasmid>
    </source>
</reference>
<dbReference type="Proteomes" id="UP001164733">
    <property type="component" value="Plasmid pCF009-a"/>
</dbReference>
<dbReference type="GO" id="GO:0000976">
    <property type="term" value="F:transcription cis-regulatory region binding"/>
    <property type="evidence" value="ECO:0007669"/>
    <property type="project" value="TreeGrafter"/>
</dbReference>
<keyword evidence="4" id="KW-0804">Transcription</keyword>
<proteinExistence type="inferred from homology"/>
<dbReference type="PANTHER" id="PTHR30126:SF5">
    <property type="entry name" value="HTH-TYPE TRANSCRIPTIONAL ACTIVATOR CMPR"/>
    <property type="match status" value="1"/>
</dbReference>
<evidence type="ECO:0000256" key="2">
    <source>
        <dbReference type="ARBA" id="ARBA00023015"/>
    </source>
</evidence>
<dbReference type="AlphaFoldDB" id="A0AA47ER64"/>
<protein>
    <submittedName>
        <fullName evidence="6">LysR family transcriptional regulator</fullName>
    </submittedName>
</protein>
<dbReference type="GO" id="GO:0003700">
    <property type="term" value="F:DNA-binding transcription factor activity"/>
    <property type="evidence" value="ECO:0007669"/>
    <property type="project" value="InterPro"/>
</dbReference>
<evidence type="ECO:0000256" key="4">
    <source>
        <dbReference type="ARBA" id="ARBA00023163"/>
    </source>
</evidence>
<dbReference type="Pfam" id="PF03466">
    <property type="entry name" value="LysR_substrate"/>
    <property type="match status" value="1"/>
</dbReference>
<dbReference type="EMBL" id="CP086240">
    <property type="protein sequence ID" value="WAG63258.1"/>
    <property type="molecule type" value="Genomic_DNA"/>
</dbReference>
<dbReference type="Pfam" id="PF00126">
    <property type="entry name" value="HTH_1"/>
    <property type="match status" value="1"/>
</dbReference>
<evidence type="ECO:0000313" key="7">
    <source>
        <dbReference type="Proteomes" id="UP001164733"/>
    </source>
</evidence>
<dbReference type="PANTHER" id="PTHR30126">
    <property type="entry name" value="HTH-TYPE TRANSCRIPTIONAL REGULATOR"/>
    <property type="match status" value="1"/>
</dbReference>
<dbReference type="InterPro" id="IPR005119">
    <property type="entry name" value="LysR_subst-bd"/>
</dbReference>
<feature type="domain" description="HTH lysR-type" evidence="5">
    <location>
        <begin position="1"/>
        <end position="58"/>
    </location>
</feature>
<dbReference type="InterPro" id="IPR000847">
    <property type="entry name" value="LysR_HTH_N"/>
</dbReference>
<geneLocation type="plasmid" evidence="6 7">
    <name>pCF009-a</name>
</geneLocation>
<sequence>MNTNYLITLKTILEAGSFQKGALKLNYTQSTITYQVKQLEKELSIKLFEKIGRKMILTQAGNDILPFIKTILQATEQINNYGKGISEMNGSLRVVVPDSLLIYLLQPVIQVFRQKAPNVQLIINAMNCIDIREQLINGSADIGIHCDVGNYPATIALEELGAFRVCMVAPPFVDSKELDFITPHQRKTLNMISSEPHSSYQKVIMEYLTEKDIILNQTMEMWSIDAVKKSVINNLGISYLPIFAVEEELKSGALIQVKTGLDDTLFSSFCSYHKNKWISPPMELFLQLAQKFLGKTCM</sequence>
<keyword evidence="3" id="KW-0238">DNA-binding</keyword>
<evidence type="ECO:0000259" key="5">
    <source>
        <dbReference type="PROSITE" id="PS50931"/>
    </source>
</evidence>
<evidence type="ECO:0000256" key="3">
    <source>
        <dbReference type="ARBA" id="ARBA00023125"/>
    </source>
</evidence>
<dbReference type="RefSeq" id="WP_216128077.1">
    <property type="nucleotide sequence ID" value="NZ_CP086240.1"/>
</dbReference>
<dbReference type="PROSITE" id="PS50931">
    <property type="entry name" value="HTH_LYSR"/>
    <property type="match status" value="1"/>
</dbReference>
<evidence type="ECO:0000313" key="6">
    <source>
        <dbReference type="EMBL" id="WAG63258.1"/>
    </source>
</evidence>
<dbReference type="CDD" id="cd05466">
    <property type="entry name" value="PBP2_LTTR_substrate"/>
    <property type="match status" value="1"/>
</dbReference>
<comment type="similarity">
    <text evidence="1">Belongs to the LysR transcriptional regulatory family.</text>
</comment>
<organism evidence="6 7">
    <name type="scientific">Clostridium estertheticum</name>
    <dbReference type="NCBI Taxonomy" id="238834"/>
    <lineage>
        <taxon>Bacteria</taxon>
        <taxon>Bacillati</taxon>
        <taxon>Bacillota</taxon>
        <taxon>Clostridia</taxon>
        <taxon>Eubacteriales</taxon>
        <taxon>Clostridiaceae</taxon>
        <taxon>Clostridium</taxon>
    </lineage>
</organism>
<name>A0AA47ER64_9CLOT</name>
<accession>A0AA47ER64</accession>
<evidence type="ECO:0000256" key="1">
    <source>
        <dbReference type="ARBA" id="ARBA00009437"/>
    </source>
</evidence>
<keyword evidence="2" id="KW-0805">Transcription regulation</keyword>
<gene>
    <name evidence="6" type="ORF">LL038_24850</name>
</gene>
<keyword evidence="6" id="KW-0614">Plasmid</keyword>